<evidence type="ECO:0000256" key="7">
    <source>
        <dbReference type="ARBA" id="ARBA00023244"/>
    </source>
</evidence>
<comment type="similarity">
    <text evidence="1 10">Belongs to the precorrin methyltransferase family.</text>
</comment>
<evidence type="ECO:0000256" key="1">
    <source>
        <dbReference type="ARBA" id="ARBA00005879"/>
    </source>
</evidence>
<dbReference type="SUPFAM" id="SSF53790">
    <property type="entry name" value="Tetrapyrrole methylase"/>
    <property type="match status" value="1"/>
</dbReference>
<evidence type="ECO:0000256" key="5">
    <source>
        <dbReference type="ARBA" id="ARBA00022679"/>
    </source>
</evidence>
<dbReference type="GO" id="GO:0019354">
    <property type="term" value="P:siroheme biosynthetic process"/>
    <property type="evidence" value="ECO:0007669"/>
    <property type="project" value="UniProtKB-UniPathway"/>
</dbReference>
<comment type="caution">
    <text evidence="13">The sequence shown here is derived from an EMBL/GenBank/DDBJ whole genome shotgun (WGS) entry which is preliminary data.</text>
</comment>
<dbReference type="FunFam" id="3.30.950.10:FF:000001">
    <property type="entry name" value="Siroheme synthase"/>
    <property type="match status" value="1"/>
</dbReference>
<dbReference type="eggNOG" id="COG0007">
    <property type="taxonomic scope" value="Bacteria"/>
</dbReference>
<protein>
    <recommendedName>
        <fullName evidence="2">uroporphyrinogen-III C-methyltransferase</fullName>
        <ecNumber evidence="2">2.1.1.107</ecNumber>
    </recommendedName>
</protein>
<comment type="pathway">
    <text evidence="9">Cofactor biosynthesis; adenosylcobalamin biosynthesis; precorrin-2 from uroporphyrinogen III: step 1/1.</text>
</comment>
<evidence type="ECO:0000313" key="13">
    <source>
        <dbReference type="EMBL" id="EFL50653.1"/>
    </source>
</evidence>
<dbReference type="GO" id="GO:0004851">
    <property type="term" value="F:uroporphyrin-III C-methyltransferase activity"/>
    <property type="evidence" value="ECO:0007669"/>
    <property type="project" value="UniProtKB-EC"/>
</dbReference>
<keyword evidence="6" id="KW-0949">S-adenosyl-L-methionine</keyword>
<keyword evidence="7" id="KW-0627">Porphyrin biosynthesis</keyword>
<dbReference type="InterPro" id="IPR000878">
    <property type="entry name" value="4pyrrol_Mease"/>
</dbReference>
<proteinExistence type="inferred from homology"/>
<dbReference type="STRING" id="596151.DesfrDRAFT_2594"/>
<dbReference type="InterPro" id="IPR050161">
    <property type="entry name" value="Siro_Cobalamin_biosynth"/>
</dbReference>
<dbReference type="CDD" id="cd06578">
    <property type="entry name" value="HemD"/>
    <property type="match status" value="1"/>
</dbReference>
<dbReference type="Gene3D" id="3.40.50.10090">
    <property type="match status" value="2"/>
</dbReference>
<dbReference type="InterPro" id="IPR014776">
    <property type="entry name" value="4pyrrole_Mease_sub2"/>
</dbReference>
<dbReference type="NCBIfam" id="NF004790">
    <property type="entry name" value="PRK06136.1"/>
    <property type="match status" value="1"/>
</dbReference>
<dbReference type="PANTHER" id="PTHR45790">
    <property type="entry name" value="SIROHEME SYNTHASE-RELATED"/>
    <property type="match status" value="1"/>
</dbReference>
<dbReference type="Pfam" id="PF02602">
    <property type="entry name" value="HEM4"/>
    <property type="match status" value="1"/>
</dbReference>
<evidence type="ECO:0000256" key="4">
    <source>
        <dbReference type="ARBA" id="ARBA00022603"/>
    </source>
</evidence>
<dbReference type="InterPro" id="IPR003754">
    <property type="entry name" value="4pyrrol_synth_uPrphyn_synth"/>
</dbReference>
<dbReference type="PANTHER" id="PTHR45790:SF3">
    <property type="entry name" value="S-ADENOSYL-L-METHIONINE-DEPENDENT UROPORPHYRINOGEN III METHYLTRANSFERASE, CHLOROPLASTIC"/>
    <property type="match status" value="1"/>
</dbReference>
<dbReference type="OrthoDB" id="9815856at2"/>
<evidence type="ECO:0000256" key="9">
    <source>
        <dbReference type="ARBA" id="ARBA00060548"/>
    </source>
</evidence>
<dbReference type="Proteomes" id="UP000006250">
    <property type="component" value="Unassembled WGS sequence"/>
</dbReference>
<dbReference type="SUPFAM" id="SSF69618">
    <property type="entry name" value="HemD-like"/>
    <property type="match status" value="1"/>
</dbReference>
<dbReference type="FunFam" id="3.40.1010.10:FF:000001">
    <property type="entry name" value="Siroheme synthase"/>
    <property type="match status" value="1"/>
</dbReference>
<evidence type="ECO:0000313" key="14">
    <source>
        <dbReference type="Proteomes" id="UP000006250"/>
    </source>
</evidence>
<name>E1JY79_SOLFR</name>
<dbReference type="InterPro" id="IPR036108">
    <property type="entry name" value="4pyrrol_syn_uPrphyn_synt_sf"/>
</dbReference>
<feature type="domain" description="Tetrapyrrole biosynthesis uroporphyrinogen III synthase" evidence="12">
    <location>
        <begin position="266"/>
        <end position="494"/>
    </location>
</feature>
<dbReference type="InterPro" id="IPR035996">
    <property type="entry name" value="4pyrrol_Methylase_sf"/>
</dbReference>
<evidence type="ECO:0000256" key="2">
    <source>
        <dbReference type="ARBA" id="ARBA00012162"/>
    </source>
</evidence>
<dbReference type="PROSITE" id="PS00839">
    <property type="entry name" value="SUMT_1"/>
    <property type="match status" value="1"/>
</dbReference>
<evidence type="ECO:0000256" key="10">
    <source>
        <dbReference type="RuleBase" id="RU003960"/>
    </source>
</evidence>
<dbReference type="AlphaFoldDB" id="E1JY79"/>
<sequence length="509" mass="54091">MSKVYLLGAGPGDPGLITVRARDILSRADVVVYDYLANKAFLDFCRPDATIYYVGKKGGDHTLPQDKINDLLVEMAKAGKMVARLKGGDPFVFGRGGEEAEELVAAGCPFEVVPGVTSAVAAPAYAGIPITHRSFCSSVSFITGHEDPTKAESSLNWEAFAQSGSTLVFFMGVKNLPHITENLMKAGMPGDTPAALVRWGTTCHHKSLVATVATMAEEAARKGFAPPSLFVVGGVVSLRDTLGWYEKRPLLGQGVVVTRSREQASDLTRLLADEGACCYEFPAIEIAPLEDADPVRQAIGRLFDYDWVIFTSVNGVKCFFAEIDTLSLDARVFAGIRVAAIGPATAQALAARGIRPDFVPERFVAESVVAGLLDQGVVGTRVLIPRAREAREVLPEKLAEAGAYVDVLAVYDTKPVNQDPAEIVEAMQSGAIRYVTFTSSSTVRNFFAKVPPEVVKAADDVKLACIGPITAKTLGEFGFTPDIVAEAYTVPALAKAVIDDAVAEAGGAS</sequence>
<dbReference type="PROSITE" id="PS00840">
    <property type="entry name" value="SUMT_2"/>
    <property type="match status" value="1"/>
</dbReference>
<dbReference type="CDD" id="cd11642">
    <property type="entry name" value="SUMT"/>
    <property type="match status" value="1"/>
</dbReference>
<keyword evidence="5 10" id="KW-0808">Transferase</keyword>
<dbReference type="EC" id="2.1.1.107" evidence="2"/>
<dbReference type="NCBIfam" id="TIGR01469">
    <property type="entry name" value="cobA_cysG_Cterm"/>
    <property type="match status" value="1"/>
</dbReference>
<dbReference type="GO" id="GO:0009236">
    <property type="term" value="P:cobalamin biosynthetic process"/>
    <property type="evidence" value="ECO:0007669"/>
    <property type="project" value="UniProtKB-KW"/>
</dbReference>
<keyword evidence="4 10" id="KW-0489">Methyltransferase</keyword>
<dbReference type="Gene3D" id="3.40.1010.10">
    <property type="entry name" value="Cobalt-precorrin-4 Transmethylase, Domain 1"/>
    <property type="match status" value="1"/>
</dbReference>
<evidence type="ECO:0000259" key="12">
    <source>
        <dbReference type="Pfam" id="PF02602"/>
    </source>
</evidence>
<dbReference type="InterPro" id="IPR014777">
    <property type="entry name" value="4pyrrole_Mease_sub1"/>
</dbReference>
<keyword evidence="14" id="KW-1185">Reference proteome</keyword>
<dbReference type="UniPathway" id="UPA00262">
    <property type="reaction ID" value="UER00211"/>
</dbReference>
<feature type="domain" description="Tetrapyrrole methylase" evidence="11">
    <location>
        <begin position="3"/>
        <end position="215"/>
    </location>
</feature>
<organism evidence="13 14">
    <name type="scientific">Solidesulfovibrio fructosivorans JJ]</name>
    <dbReference type="NCBI Taxonomy" id="596151"/>
    <lineage>
        <taxon>Bacteria</taxon>
        <taxon>Pseudomonadati</taxon>
        <taxon>Thermodesulfobacteriota</taxon>
        <taxon>Desulfovibrionia</taxon>
        <taxon>Desulfovibrionales</taxon>
        <taxon>Desulfovibrionaceae</taxon>
        <taxon>Solidesulfovibrio</taxon>
    </lineage>
</organism>
<dbReference type="InterPro" id="IPR003043">
    <property type="entry name" value="Uropor_MeTrfase_CS"/>
</dbReference>
<gene>
    <name evidence="13" type="ORF">DesfrDRAFT_2594</name>
</gene>
<evidence type="ECO:0000259" key="11">
    <source>
        <dbReference type="Pfam" id="PF00590"/>
    </source>
</evidence>
<evidence type="ECO:0000256" key="6">
    <source>
        <dbReference type="ARBA" id="ARBA00022691"/>
    </source>
</evidence>
<comment type="pathway">
    <text evidence="8">Porphyrin-containing compound metabolism; siroheme biosynthesis; precorrin-2 from uroporphyrinogen III: step 1/1.</text>
</comment>
<dbReference type="InterPro" id="IPR006366">
    <property type="entry name" value="CobA/CysG_C"/>
</dbReference>
<dbReference type="Pfam" id="PF00590">
    <property type="entry name" value="TP_methylase"/>
    <property type="match status" value="1"/>
</dbReference>
<evidence type="ECO:0000256" key="3">
    <source>
        <dbReference type="ARBA" id="ARBA00022573"/>
    </source>
</evidence>
<dbReference type="GO" id="GO:0032259">
    <property type="term" value="P:methylation"/>
    <property type="evidence" value="ECO:0007669"/>
    <property type="project" value="UniProtKB-KW"/>
</dbReference>
<evidence type="ECO:0000256" key="8">
    <source>
        <dbReference type="ARBA" id="ARBA00025705"/>
    </source>
</evidence>
<accession>E1JY79</accession>
<dbReference type="Gene3D" id="3.30.950.10">
    <property type="entry name" value="Methyltransferase, Cobalt-precorrin-4 Transmethylase, Domain 2"/>
    <property type="match status" value="1"/>
</dbReference>
<dbReference type="GO" id="GO:0004852">
    <property type="term" value="F:uroporphyrinogen-III synthase activity"/>
    <property type="evidence" value="ECO:0007669"/>
    <property type="project" value="InterPro"/>
</dbReference>
<dbReference type="EMBL" id="AECZ01000017">
    <property type="protein sequence ID" value="EFL50653.1"/>
    <property type="molecule type" value="Genomic_DNA"/>
</dbReference>
<keyword evidence="3" id="KW-0169">Cobalamin biosynthesis</keyword>
<dbReference type="RefSeq" id="WP_005994500.1">
    <property type="nucleotide sequence ID" value="NZ_AECZ01000017.1"/>
</dbReference>
<dbReference type="eggNOG" id="COG1587">
    <property type="taxonomic scope" value="Bacteria"/>
</dbReference>
<reference evidence="13 14" key="1">
    <citation type="submission" date="2010-08" db="EMBL/GenBank/DDBJ databases">
        <title>The draft genome of Desulfovibrio fructosovorans JJ.</title>
        <authorList>
            <consortium name="US DOE Joint Genome Institute (JGI-PGF)"/>
            <person name="Lucas S."/>
            <person name="Copeland A."/>
            <person name="Lapidus A."/>
            <person name="Cheng J.-F."/>
            <person name="Bruce D."/>
            <person name="Goodwin L."/>
            <person name="Pitluck S."/>
            <person name="Land M.L."/>
            <person name="Hauser L."/>
            <person name="Chang Y.-J."/>
            <person name="Jeffries C."/>
            <person name="Wall J.D."/>
            <person name="Stahl D.A."/>
            <person name="Arkin A.P."/>
            <person name="Dehal P."/>
            <person name="Stolyar S.M."/>
            <person name="Hazen T.C."/>
            <person name="Woyke T.J."/>
        </authorList>
    </citation>
    <scope>NUCLEOTIDE SEQUENCE [LARGE SCALE GENOMIC DNA]</scope>
    <source>
        <strain evidence="13 14">JJ</strain>
    </source>
</reference>